<feature type="compositionally biased region" description="Low complexity" evidence="1">
    <location>
        <begin position="334"/>
        <end position="348"/>
    </location>
</feature>
<dbReference type="eggNOG" id="ENOG502QVM9">
    <property type="taxonomic scope" value="Eukaryota"/>
</dbReference>
<name>A0A0E0IN98_ORYNI</name>
<evidence type="ECO:0000256" key="1">
    <source>
        <dbReference type="SAM" id="MobiDB-lite"/>
    </source>
</evidence>
<dbReference type="PANTHER" id="PTHR34555">
    <property type="entry name" value="INTEGRAL MEMBRANE HEMOLYSIN-III-LIKE PROTEIN"/>
    <property type="match status" value="1"/>
</dbReference>
<feature type="compositionally biased region" description="Basic and acidic residues" evidence="1">
    <location>
        <begin position="127"/>
        <end position="137"/>
    </location>
</feature>
<evidence type="ECO:0000313" key="3">
    <source>
        <dbReference type="Proteomes" id="UP000006591"/>
    </source>
</evidence>
<dbReference type="AlphaFoldDB" id="A0A0E0IN98"/>
<reference evidence="2" key="2">
    <citation type="submission" date="2018-04" db="EMBL/GenBank/DDBJ databases">
        <title>OnivRS2 (Oryza nivara Reference Sequence Version 2).</title>
        <authorList>
            <person name="Zhang J."/>
            <person name="Kudrna D."/>
            <person name="Lee S."/>
            <person name="Talag J."/>
            <person name="Rajasekar S."/>
            <person name="Welchert J."/>
            <person name="Hsing Y.-I."/>
            <person name="Wing R.A."/>
        </authorList>
    </citation>
    <scope>NUCLEOTIDE SEQUENCE [LARGE SCALE GENOMIC DNA]</scope>
    <source>
        <strain evidence="2">SL10</strain>
    </source>
</reference>
<dbReference type="EnsemblPlants" id="ONIVA09G19840.2">
    <property type="protein sequence ID" value="ONIVA09G19840.2"/>
    <property type="gene ID" value="ONIVA09G19840"/>
</dbReference>
<dbReference type="STRING" id="4536.A0A0E0IN98"/>
<feature type="compositionally biased region" description="Low complexity" evidence="1">
    <location>
        <begin position="142"/>
        <end position="168"/>
    </location>
</feature>
<sequence>MLNPSLRSGAPSSLPLSLRPGGCLVRGIMPAGDNPHSISEKKAALRESPKEPKNVGNQQPRTSPFPKDKAAGTVGIKRPQPNGPLNPANPGTNGHLVYVRRRLETDHSKVSSSASADSISSLSSKKTVVDRPQEQGLKHQNSSLQTPLAPAAAAATSPASPSGGSPPQNSLRKQSLGKVVVQPSIIVTASPPPRNVVSTTSVPQNSIAAKLACSSVAAASPPPRNLVSTTPVPRNSIAANLASSSVAAASPPPRNLVSTTPVPHNSIAANLASSSVVAASPPPRYLVSTTPVPRNPIAANVASSSVAAASPPRNLASTTKVSQNSIAANLASSSVSATSTSSRGAAPACYPVDPQRSSNQDWKERFIRLQAFLRNNEQSGQEEYIHMLRSLSSVGRSKLAIELENRAVKLLIEEGKELQKMKVLNVLNKLSPTDALPLPTQPASVRHLAFPPR</sequence>
<evidence type="ECO:0000313" key="2">
    <source>
        <dbReference type="EnsemblPlants" id="ONIVA09G19840.2"/>
    </source>
</evidence>
<dbReference type="Gramene" id="ONIVA09G19840.2">
    <property type="protein sequence ID" value="ONIVA09G19840.2"/>
    <property type="gene ID" value="ONIVA09G19840"/>
</dbReference>
<feature type="compositionally biased region" description="Low complexity" evidence="1">
    <location>
        <begin position="110"/>
        <end position="126"/>
    </location>
</feature>
<dbReference type="PANTHER" id="PTHR34555:SF1">
    <property type="entry name" value="INTEGRAL MEMBRANE HEMOLYSIN-III-LIKE PROTEIN"/>
    <property type="match status" value="1"/>
</dbReference>
<dbReference type="OMA" id="NPGTNGH"/>
<proteinExistence type="predicted"/>
<reference evidence="2" key="1">
    <citation type="submission" date="2015-04" db="UniProtKB">
        <authorList>
            <consortium name="EnsemblPlants"/>
        </authorList>
    </citation>
    <scope>IDENTIFICATION</scope>
    <source>
        <strain evidence="2">SL10</strain>
    </source>
</reference>
<feature type="compositionally biased region" description="Basic and acidic residues" evidence="1">
    <location>
        <begin position="38"/>
        <end position="53"/>
    </location>
</feature>
<keyword evidence="3" id="KW-1185">Reference proteome</keyword>
<protein>
    <submittedName>
        <fullName evidence="2">Uncharacterized protein</fullName>
    </submittedName>
</protein>
<feature type="region of interest" description="Disordered" evidence="1">
    <location>
        <begin position="334"/>
        <end position="357"/>
    </location>
</feature>
<dbReference type="Proteomes" id="UP000006591">
    <property type="component" value="Chromosome 9"/>
</dbReference>
<feature type="region of interest" description="Disordered" evidence="1">
    <location>
        <begin position="1"/>
        <end position="177"/>
    </location>
</feature>
<organism evidence="2">
    <name type="scientific">Oryza nivara</name>
    <name type="common">Indian wild rice</name>
    <name type="synonym">Oryza sativa f. spontanea</name>
    <dbReference type="NCBI Taxonomy" id="4536"/>
    <lineage>
        <taxon>Eukaryota</taxon>
        <taxon>Viridiplantae</taxon>
        <taxon>Streptophyta</taxon>
        <taxon>Embryophyta</taxon>
        <taxon>Tracheophyta</taxon>
        <taxon>Spermatophyta</taxon>
        <taxon>Magnoliopsida</taxon>
        <taxon>Liliopsida</taxon>
        <taxon>Poales</taxon>
        <taxon>Poaceae</taxon>
        <taxon>BOP clade</taxon>
        <taxon>Oryzoideae</taxon>
        <taxon>Oryzeae</taxon>
        <taxon>Oryzinae</taxon>
        <taxon>Oryza</taxon>
    </lineage>
</organism>
<accession>A0A0E0IN98</accession>